<organism evidence="1 2">
    <name type="scientific">Perkinsus olseni</name>
    <name type="common">Perkinsus atlanticus</name>
    <dbReference type="NCBI Taxonomy" id="32597"/>
    <lineage>
        <taxon>Eukaryota</taxon>
        <taxon>Sar</taxon>
        <taxon>Alveolata</taxon>
        <taxon>Perkinsozoa</taxon>
        <taxon>Perkinsea</taxon>
        <taxon>Perkinsida</taxon>
        <taxon>Perkinsidae</taxon>
        <taxon>Perkinsus</taxon>
    </lineage>
</organism>
<accession>A0A7J6SH59</accession>
<reference evidence="1 2" key="1">
    <citation type="submission" date="2020-04" db="EMBL/GenBank/DDBJ databases">
        <title>Perkinsus olseni comparative genomics.</title>
        <authorList>
            <person name="Bogema D.R."/>
        </authorList>
    </citation>
    <scope>NUCLEOTIDE SEQUENCE [LARGE SCALE GENOMIC DNA]</scope>
    <source>
        <strain evidence="1 2">ATCC PRA-207</strain>
    </source>
</reference>
<evidence type="ECO:0000313" key="2">
    <source>
        <dbReference type="Proteomes" id="UP000553632"/>
    </source>
</evidence>
<evidence type="ECO:0000313" key="1">
    <source>
        <dbReference type="EMBL" id="KAF4731440.1"/>
    </source>
</evidence>
<feature type="non-terminal residue" evidence="1">
    <location>
        <position position="1"/>
    </location>
</feature>
<keyword evidence="2" id="KW-1185">Reference proteome</keyword>
<proteinExistence type="predicted"/>
<protein>
    <recommendedName>
        <fullName evidence="3">Phytase-like domain-containing protein</fullName>
    </recommendedName>
</protein>
<dbReference type="Proteomes" id="UP000553632">
    <property type="component" value="Unassembled WGS sequence"/>
</dbReference>
<gene>
    <name evidence="1" type="ORF">FOZ63_025685</name>
</gene>
<evidence type="ECO:0008006" key="3">
    <source>
        <dbReference type="Google" id="ProtNLM"/>
    </source>
</evidence>
<dbReference type="EMBL" id="JABANO010018674">
    <property type="protein sequence ID" value="KAF4731440.1"/>
    <property type="molecule type" value="Genomic_DNA"/>
</dbReference>
<comment type="caution">
    <text evidence="1">The sequence shown here is derived from an EMBL/GenBank/DDBJ whole genome shotgun (WGS) entry which is preliminary data.</text>
</comment>
<name>A0A7J6SH59_PEROL</name>
<dbReference type="AlphaFoldDB" id="A0A7J6SH59"/>
<sequence>ELKHLQTIEFRAPDLGGPIGLNSIIVARDGSELLAVTDINGGSFVTFGLKATDGDRYNISEAEAYPNIIDPDEEDEIVGSTLNRLRGFRGDLLALCRDPSSDSSIPRVNLQAAVHSGGVYDGHNFRVFHVESIDHHEPTAVAQLRNGDIMIAFVRNDGSISLRIGYVEADKLREAIVSGGTLDPRIIADLKRRQGFNVGYQTGLAVREDRRSGQIFVYSMSNDFFLTNFREDEQPALLTTFEWIPK</sequence>